<sequence length="256" mass="30015">MMEELINYWKLLESSKPYIHPADLKHINRDLIYTFSSIEDYYTNDYWTDKNLIHTDLFPVPYIGDLLNAKVFILMLNPGLSFIDYHAEIETPSSKFIDELKRNLKQENLNKNYPLIYLNPSYAWHSGSNYWLKKFKALILSLQEELNISFIDAIKIISQNIAIIELYPYHSKQFTNNSSVQKLSSVQIIKEFVHNYLVPKAVNNEICIISTRQSRTWNLLEHQNIISFTGSDSRSAHLTKSEVLTLMKKFISNEIK</sequence>
<organism evidence="1 2">
    <name type="scientific">Algivirga pacifica</name>
    <dbReference type="NCBI Taxonomy" id="1162670"/>
    <lineage>
        <taxon>Bacteria</taxon>
        <taxon>Pseudomonadati</taxon>
        <taxon>Bacteroidota</taxon>
        <taxon>Cytophagia</taxon>
        <taxon>Cytophagales</taxon>
        <taxon>Flammeovirgaceae</taxon>
        <taxon>Algivirga</taxon>
    </lineage>
</organism>
<name>A0ABP9D125_9BACT</name>
<dbReference type="EMBL" id="BAABJX010000013">
    <property type="protein sequence ID" value="GAA4824801.1"/>
    <property type="molecule type" value="Genomic_DNA"/>
</dbReference>
<gene>
    <name evidence="1" type="ORF">GCM10023331_06650</name>
</gene>
<dbReference type="Proteomes" id="UP001500298">
    <property type="component" value="Unassembled WGS sequence"/>
</dbReference>
<evidence type="ECO:0000313" key="2">
    <source>
        <dbReference type="Proteomes" id="UP001500298"/>
    </source>
</evidence>
<evidence type="ECO:0000313" key="1">
    <source>
        <dbReference type="EMBL" id="GAA4824801.1"/>
    </source>
</evidence>
<protein>
    <submittedName>
        <fullName evidence="1">Uncharacterized protein</fullName>
    </submittedName>
</protein>
<reference evidence="2" key="1">
    <citation type="journal article" date="2019" name="Int. J. Syst. Evol. Microbiol.">
        <title>The Global Catalogue of Microorganisms (GCM) 10K type strain sequencing project: providing services to taxonomists for standard genome sequencing and annotation.</title>
        <authorList>
            <consortium name="The Broad Institute Genomics Platform"/>
            <consortium name="The Broad Institute Genome Sequencing Center for Infectious Disease"/>
            <person name="Wu L."/>
            <person name="Ma J."/>
        </authorList>
    </citation>
    <scope>NUCLEOTIDE SEQUENCE [LARGE SCALE GENOMIC DNA]</scope>
    <source>
        <strain evidence="2">JCM 18326</strain>
    </source>
</reference>
<comment type="caution">
    <text evidence="1">The sequence shown here is derived from an EMBL/GenBank/DDBJ whole genome shotgun (WGS) entry which is preliminary data.</text>
</comment>
<dbReference type="RefSeq" id="WP_345369181.1">
    <property type="nucleotide sequence ID" value="NZ_BAABJX010000013.1"/>
</dbReference>
<keyword evidence="2" id="KW-1185">Reference proteome</keyword>
<proteinExistence type="predicted"/>
<accession>A0ABP9D125</accession>